<feature type="binding site" evidence="7">
    <location>
        <position position="144"/>
    </location>
    <ligand>
        <name>Mg(2+)</name>
        <dbReference type="ChEBI" id="CHEBI:18420"/>
    </ligand>
</feature>
<feature type="transmembrane region" description="Helical" evidence="8">
    <location>
        <begin position="76"/>
        <end position="96"/>
    </location>
</feature>
<name>A0A4Y6V763_9PROT</name>
<evidence type="ECO:0000256" key="5">
    <source>
        <dbReference type="ARBA" id="ARBA00022989"/>
    </source>
</evidence>
<dbReference type="RefSeq" id="WP_141492791.1">
    <property type="nucleotide sequence ID" value="NZ_CP032485.1"/>
</dbReference>
<dbReference type="EMBL" id="CP032485">
    <property type="protein sequence ID" value="QDH25909.1"/>
    <property type="molecule type" value="Genomic_DNA"/>
</dbReference>
<keyword evidence="5 8" id="KW-1133">Transmembrane helix</keyword>
<evidence type="ECO:0000256" key="7">
    <source>
        <dbReference type="PIRSR" id="PIRSR600715-1"/>
    </source>
</evidence>
<keyword evidence="4 8" id="KW-0812">Transmembrane</keyword>
<evidence type="ECO:0000256" key="2">
    <source>
        <dbReference type="ARBA" id="ARBA00022475"/>
    </source>
</evidence>
<dbReference type="GO" id="GO:0046872">
    <property type="term" value="F:metal ion binding"/>
    <property type="evidence" value="ECO:0007669"/>
    <property type="project" value="UniProtKB-KW"/>
</dbReference>
<dbReference type="GO" id="GO:0016780">
    <property type="term" value="F:phosphotransferase activity, for other substituted phosphate groups"/>
    <property type="evidence" value="ECO:0007669"/>
    <property type="project" value="InterPro"/>
</dbReference>
<evidence type="ECO:0000256" key="8">
    <source>
        <dbReference type="SAM" id="Phobius"/>
    </source>
</evidence>
<dbReference type="PANTHER" id="PTHR22926:SF3">
    <property type="entry name" value="UNDECAPRENYL-PHOSPHATE ALPHA-N-ACETYLGLUCOSAMINYL 1-PHOSPHATE TRANSFERASE"/>
    <property type="match status" value="1"/>
</dbReference>
<feature type="transmembrane region" description="Helical" evidence="8">
    <location>
        <begin position="108"/>
        <end position="139"/>
    </location>
</feature>
<keyword evidence="3 9" id="KW-0808">Transferase</keyword>
<feature type="transmembrane region" description="Helical" evidence="8">
    <location>
        <begin position="264"/>
        <end position="285"/>
    </location>
</feature>
<keyword evidence="6 8" id="KW-0472">Membrane</keyword>
<dbReference type="InterPro" id="IPR000715">
    <property type="entry name" value="Glycosyl_transferase_4"/>
</dbReference>
<keyword evidence="7" id="KW-0479">Metal-binding</keyword>
<feature type="transmembrane region" description="Helical" evidence="8">
    <location>
        <begin position="291"/>
        <end position="311"/>
    </location>
</feature>
<feature type="binding site" evidence="7">
    <location>
        <position position="198"/>
    </location>
    <ligand>
        <name>Mg(2+)</name>
        <dbReference type="ChEBI" id="CHEBI:18420"/>
    </ligand>
</feature>
<dbReference type="OrthoDB" id="9783652at2"/>
<evidence type="ECO:0000256" key="6">
    <source>
        <dbReference type="ARBA" id="ARBA00023136"/>
    </source>
</evidence>
<evidence type="ECO:0000313" key="9">
    <source>
        <dbReference type="EMBL" id="QDH25909.1"/>
    </source>
</evidence>
<sequence>MLFSVTSLLSGLTPACYAVPALCVALILIMIRIAVLDHPVARSAHTRPTPKGGGIGIIGSFLLTIPWALASHPQTHTLPIAGMMAGVFFLAVVSWADDIYSFKAWYKLAAQCLAAFLVALPVTSSPFVLGIDVLLAVFMTNALNFIDGINGLCAGSIAIACFILALTGLQPEVLLLLALALLTFLPFNFPKARIFMGDVGSQSAALVMAWCAIQPHPFEPYLVLALFSGIFWDVLFTLIRRAFAGNKLMHAHRGHLYQLATRSGVPVSAVTLLYWVFTLWGAFVWSLPLPTVSLLLGIILPQALWTVFICLRARQRITTAW</sequence>
<keyword evidence="9" id="KW-0328">Glycosyltransferase</keyword>
<protein>
    <submittedName>
        <fullName evidence="9">UDP-phosphate alpha N-acetylglucosaminyltransferase</fullName>
    </submittedName>
</protein>
<accession>A0A4Y6V763</accession>
<dbReference type="GO" id="GO:0009103">
    <property type="term" value="P:lipopolysaccharide biosynthetic process"/>
    <property type="evidence" value="ECO:0007669"/>
    <property type="project" value="TreeGrafter"/>
</dbReference>
<dbReference type="GO" id="GO:0044038">
    <property type="term" value="P:cell wall macromolecule biosynthetic process"/>
    <property type="evidence" value="ECO:0007669"/>
    <property type="project" value="TreeGrafter"/>
</dbReference>
<organism evidence="9 10">
    <name type="scientific">Neokomagataea tanensis</name>
    <dbReference type="NCBI Taxonomy" id="661191"/>
    <lineage>
        <taxon>Bacteria</taxon>
        <taxon>Pseudomonadati</taxon>
        <taxon>Pseudomonadota</taxon>
        <taxon>Alphaproteobacteria</taxon>
        <taxon>Acetobacterales</taxon>
        <taxon>Acetobacteraceae</taxon>
        <taxon>Neokomagataea</taxon>
    </lineage>
</organism>
<keyword evidence="2" id="KW-1003">Cell membrane</keyword>
<feature type="transmembrane region" description="Helical" evidence="8">
    <location>
        <begin position="145"/>
        <end position="166"/>
    </location>
</feature>
<feature type="transmembrane region" description="Helical" evidence="8">
    <location>
        <begin position="221"/>
        <end position="243"/>
    </location>
</feature>
<evidence type="ECO:0000256" key="3">
    <source>
        <dbReference type="ARBA" id="ARBA00022679"/>
    </source>
</evidence>
<dbReference type="GO" id="GO:0071555">
    <property type="term" value="P:cell wall organization"/>
    <property type="evidence" value="ECO:0007669"/>
    <property type="project" value="TreeGrafter"/>
</dbReference>
<proteinExistence type="predicted"/>
<evidence type="ECO:0000256" key="4">
    <source>
        <dbReference type="ARBA" id="ARBA00022692"/>
    </source>
</evidence>
<feature type="transmembrane region" description="Helical" evidence="8">
    <location>
        <begin position="52"/>
        <end position="70"/>
    </location>
</feature>
<dbReference type="KEGG" id="ntn:D5366_06660"/>
<gene>
    <name evidence="9" type="ORF">D5366_06660</name>
</gene>
<comment type="subcellular location">
    <subcellularLocation>
        <location evidence="1">Cell membrane</location>
        <topology evidence="1">Multi-pass membrane protein</topology>
    </subcellularLocation>
</comment>
<keyword evidence="10" id="KW-1185">Reference proteome</keyword>
<dbReference type="GO" id="GO:0016757">
    <property type="term" value="F:glycosyltransferase activity"/>
    <property type="evidence" value="ECO:0007669"/>
    <property type="project" value="UniProtKB-KW"/>
</dbReference>
<keyword evidence="7" id="KW-0460">Magnesium</keyword>
<feature type="transmembrane region" description="Helical" evidence="8">
    <location>
        <begin position="173"/>
        <end position="189"/>
    </location>
</feature>
<dbReference type="AlphaFoldDB" id="A0A4Y6V763"/>
<feature type="transmembrane region" description="Helical" evidence="8">
    <location>
        <begin position="12"/>
        <end position="31"/>
    </location>
</feature>
<evidence type="ECO:0000313" key="10">
    <source>
        <dbReference type="Proteomes" id="UP000317214"/>
    </source>
</evidence>
<dbReference type="GO" id="GO:0005886">
    <property type="term" value="C:plasma membrane"/>
    <property type="evidence" value="ECO:0007669"/>
    <property type="project" value="UniProtKB-SubCell"/>
</dbReference>
<comment type="cofactor">
    <cofactor evidence="7">
        <name>Mg(2+)</name>
        <dbReference type="ChEBI" id="CHEBI:18420"/>
    </cofactor>
</comment>
<dbReference type="PANTHER" id="PTHR22926">
    <property type="entry name" value="PHOSPHO-N-ACETYLMURAMOYL-PENTAPEPTIDE-TRANSFERASE"/>
    <property type="match status" value="1"/>
</dbReference>
<reference evidence="9 10" key="1">
    <citation type="submission" date="2018-09" db="EMBL/GenBank/DDBJ databases">
        <title>The complete genome sequence of Neokomagataea tanensis NBRC 106556(T).</title>
        <authorList>
            <person name="Chua K.-O."/>
            <person name="See-Too W.-S."/>
            <person name="Hong K.-W."/>
            <person name="Yin W.-F."/>
            <person name="Chan K.-G."/>
        </authorList>
    </citation>
    <scope>NUCLEOTIDE SEQUENCE [LARGE SCALE GENOMIC DNA]</scope>
    <source>
        <strain evidence="10">AH13 \ NBRC 106556</strain>
    </source>
</reference>
<dbReference type="Proteomes" id="UP000317214">
    <property type="component" value="Chromosome"/>
</dbReference>
<dbReference type="Pfam" id="PF00953">
    <property type="entry name" value="Glycos_transf_4"/>
    <property type="match status" value="1"/>
</dbReference>
<evidence type="ECO:0000256" key="1">
    <source>
        <dbReference type="ARBA" id="ARBA00004651"/>
    </source>
</evidence>